<keyword evidence="2" id="KW-0812">Transmembrane</keyword>
<dbReference type="RefSeq" id="WP_302721215.1">
    <property type="nucleotide sequence ID" value="NZ_JAULRU010000264.1"/>
</dbReference>
<evidence type="ECO:0000313" key="4">
    <source>
        <dbReference type="Proteomes" id="UP001273505"/>
    </source>
</evidence>
<dbReference type="InterPro" id="IPR021344">
    <property type="entry name" value="DUF2970"/>
</dbReference>
<feature type="region of interest" description="Disordered" evidence="1">
    <location>
        <begin position="1"/>
        <end position="20"/>
    </location>
</feature>
<dbReference type="Pfam" id="PF11174">
    <property type="entry name" value="DUF2970"/>
    <property type="match status" value="1"/>
</dbReference>
<feature type="transmembrane region" description="Helical" evidence="2">
    <location>
        <begin position="21"/>
        <end position="39"/>
    </location>
</feature>
<evidence type="ECO:0000256" key="1">
    <source>
        <dbReference type="SAM" id="MobiDB-lite"/>
    </source>
</evidence>
<organism evidence="3 4">
    <name type="scientific">Gilvimarinus gilvus</name>
    <dbReference type="NCBI Taxonomy" id="3058038"/>
    <lineage>
        <taxon>Bacteria</taxon>
        <taxon>Pseudomonadati</taxon>
        <taxon>Pseudomonadota</taxon>
        <taxon>Gammaproteobacteria</taxon>
        <taxon>Cellvibrionales</taxon>
        <taxon>Cellvibrionaceae</taxon>
        <taxon>Gilvimarinus</taxon>
    </lineage>
</organism>
<dbReference type="Proteomes" id="UP001273505">
    <property type="component" value="Unassembled WGS sequence"/>
</dbReference>
<proteinExistence type="predicted"/>
<feature type="compositionally biased region" description="Polar residues" evidence="1">
    <location>
        <begin position="1"/>
        <end position="11"/>
    </location>
</feature>
<evidence type="ECO:0000313" key="3">
    <source>
        <dbReference type="EMBL" id="MDX6848369.1"/>
    </source>
</evidence>
<accession>A0ABU4RU07</accession>
<keyword evidence="2" id="KW-0472">Membrane</keyword>
<comment type="caution">
    <text evidence="3">The sequence shown here is derived from an EMBL/GenBank/DDBJ whole genome shotgun (WGS) entry which is preliminary data.</text>
</comment>
<reference evidence="3 4" key="1">
    <citation type="submission" date="2023-11" db="EMBL/GenBank/DDBJ databases">
        <title>Gilvimarinus fulvus sp. nov., isolated from the surface of Kelp.</title>
        <authorList>
            <person name="Sun Y.Y."/>
            <person name="Gong Y."/>
            <person name="Du Z.J."/>
        </authorList>
    </citation>
    <scope>NUCLEOTIDE SEQUENCE [LARGE SCALE GENOMIC DNA]</scope>
    <source>
        <strain evidence="3 4">SDUM040013</strain>
    </source>
</reference>
<sequence length="81" mass="8825">MTAPNKQQNNESKPRERRAKPGLLQIIGSTFAAALGVQSNKNRERDFRGGNLKVYIVSGILFTLAFIGGLVALVNYLLAAH</sequence>
<feature type="transmembrane region" description="Helical" evidence="2">
    <location>
        <begin position="54"/>
        <end position="78"/>
    </location>
</feature>
<protein>
    <submittedName>
        <fullName evidence="3">DUF2970 domain-containing protein</fullName>
    </submittedName>
</protein>
<gene>
    <name evidence="3" type="ORF">SCD92_03290</name>
</gene>
<keyword evidence="4" id="KW-1185">Reference proteome</keyword>
<name>A0ABU4RU07_9GAMM</name>
<keyword evidence="2" id="KW-1133">Transmembrane helix</keyword>
<dbReference type="EMBL" id="JAXAFO010000004">
    <property type="protein sequence ID" value="MDX6848369.1"/>
    <property type="molecule type" value="Genomic_DNA"/>
</dbReference>
<evidence type="ECO:0000256" key="2">
    <source>
        <dbReference type="SAM" id="Phobius"/>
    </source>
</evidence>